<protein>
    <submittedName>
        <fullName evidence="3">Uncharacterized conserved protein</fullName>
    </submittedName>
</protein>
<feature type="transmembrane region" description="Helical" evidence="1">
    <location>
        <begin position="92"/>
        <end position="111"/>
    </location>
</feature>
<dbReference type="AlphaFoldDB" id="C7N462"/>
<feature type="transmembrane region" description="Helical" evidence="1">
    <location>
        <begin position="433"/>
        <end position="454"/>
    </location>
</feature>
<feature type="transmembrane region" description="Helical" evidence="1">
    <location>
        <begin position="375"/>
        <end position="393"/>
    </location>
</feature>
<feature type="domain" description="Nucleoside transporter/FeoB GTPase Gate" evidence="2">
    <location>
        <begin position="140"/>
        <end position="237"/>
    </location>
</feature>
<feature type="transmembrane region" description="Helical" evidence="1">
    <location>
        <begin position="131"/>
        <end position="156"/>
    </location>
</feature>
<reference evidence="3 4" key="1">
    <citation type="journal article" date="2009" name="Stand. Genomic Sci.">
        <title>Complete genome sequence of Slackia heliotrinireducens type strain (RHS 1).</title>
        <authorList>
            <person name="Pukall R."/>
            <person name="Lapidus A."/>
            <person name="Nolan M."/>
            <person name="Copeland A."/>
            <person name="Glavina Del Rio T."/>
            <person name="Lucas S."/>
            <person name="Chen F."/>
            <person name="Tice H."/>
            <person name="Cheng J.F."/>
            <person name="Chertkov O."/>
            <person name="Bruce D."/>
            <person name="Goodwin L."/>
            <person name="Kuske C."/>
            <person name="Brettin T."/>
            <person name="Detter J.C."/>
            <person name="Han C."/>
            <person name="Pitluck S."/>
            <person name="Pati A."/>
            <person name="Mavrommatis K."/>
            <person name="Ivanova N."/>
            <person name="Ovchinnikova G."/>
            <person name="Chen A."/>
            <person name="Palaniappan K."/>
            <person name="Schneider S."/>
            <person name="Rohde M."/>
            <person name="Chain P."/>
            <person name="D'haeseleer P."/>
            <person name="Goker M."/>
            <person name="Bristow J."/>
            <person name="Eisen J.A."/>
            <person name="Markowitz V."/>
            <person name="Kyrpides N.C."/>
            <person name="Klenk H.P."/>
            <person name="Hugenholtz P."/>
        </authorList>
    </citation>
    <scope>NUCLEOTIDE SEQUENCE [LARGE SCALE GENOMIC DNA]</scope>
    <source>
        <strain evidence="4">ATCC 29202 / DSM 20476 / NCTC 11029 / RHS 1</strain>
    </source>
</reference>
<evidence type="ECO:0000313" key="4">
    <source>
        <dbReference type="Proteomes" id="UP000002026"/>
    </source>
</evidence>
<feature type="transmembrane region" description="Helical" evidence="1">
    <location>
        <begin position="217"/>
        <end position="237"/>
    </location>
</feature>
<evidence type="ECO:0000256" key="1">
    <source>
        <dbReference type="SAM" id="Phobius"/>
    </source>
</evidence>
<keyword evidence="1" id="KW-1133">Transmembrane helix</keyword>
<feature type="transmembrane region" description="Helical" evidence="1">
    <location>
        <begin position="51"/>
        <end position="71"/>
    </location>
</feature>
<proteinExistence type="predicted"/>
<keyword evidence="1" id="KW-0812">Transmembrane</keyword>
<dbReference type="KEGG" id="shi:Shel_28070"/>
<dbReference type="EMBL" id="CP001684">
    <property type="protein sequence ID" value="ACV23798.1"/>
    <property type="molecule type" value="Genomic_DNA"/>
</dbReference>
<gene>
    <name evidence="3" type="ordered locus">Shel_28070</name>
</gene>
<dbReference type="HOGENOM" id="CLU_048533_0_0_11"/>
<name>C7N462_SLAHD</name>
<feature type="transmembrane region" description="Helical" evidence="1">
    <location>
        <begin position="12"/>
        <end position="31"/>
    </location>
</feature>
<keyword evidence="1" id="KW-0472">Membrane</keyword>
<evidence type="ECO:0000259" key="2">
    <source>
        <dbReference type="Pfam" id="PF07670"/>
    </source>
</evidence>
<dbReference type="STRING" id="471855.Shel_28070"/>
<accession>C7N462</accession>
<evidence type="ECO:0000313" key="3">
    <source>
        <dbReference type="EMBL" id="ACV23798.1"/>
    </source>
</evidence>
<sequence>MDKYSKRQLAGFLIPSIIGVLLFMIPVKFNGEITIVVKILADALAGLMEGFLPVLCVIIVTISAILGVASLNHPSFLRTYPIIDKTFSTTPVWAVIRVIGAILIWLTFLGVQAGDDDTGIIHMFTESGAGGFVLSDLLTVLVIIFFLAGLLLPLLLDFGLLEFIGALLTKFMRPVFNIPGRAAVDCITSWVGDGTLGVMLTCNQYESGYYSAREASVISTTFSAVSITFSIVVLSQVDLMQYFGLYYLCICLIGIVCAIILPRIPPLSMKKDDYLVEGNAMPEDLPEGFDSSAAYGIHLAVQRVDGHRGIVQFFESGLKNACGMWFGVMPVVMCIGTFALVLANNTPIFDYLGLPFMPLLNLLQIPEAVDVSKTMIVGFTDMFTPSVIAAGCIESPMSRFIVAVVSVTQVIYLSEVGGLILGSKIPVNLLELFVIFLERTLVSLFIVAPIAHLIF</sequence>
<feature type="transmembrane region" description="Helical" evidence="1">
    <location>
        <begin position="243"/>
        <end position="261"/>
    </location>
</feature>
<feature type="transmembrane region" description="Helical" evidence="1">
    <location>
        <begin position="322"/>
        <end position="343"/>
    </location>
</feature>
<dbReference type="Proteomes" id="UP000002026">
    <property type="component" value="Chromosome"/>
</dbReference>
<organism evidence="3 4">
    <name type="scientific">Slackia heliotrinireducens (strain ATCC 29202 / DSM 20476 / NCTC 11029 / RHS 1)</name>
    <name type="common">Peptococcus heliotrinreducens</name>
    <dbReference type="NCBI Taxonomy" id="471855"/>
    <lineage>
        <taxon>Bacteria</taxon>
        <taxon>Bacillati</taxon>
        <taxon>Actinomycetota</taxon>
        <taxon>Coriobacteriia</taxon>
        <taxon>Eggerthellales</taxon>
        <taxon>Eggerthellaceae</taxon>
        <taxon>Slackia</taxon>
    </lineage>
</organism>
<dbReference type="Pfam" id="PF07670">
    <property type="entry name" value="Gate"/>
    <property type="match status" value="1"/>
</dbReference>
<dbReference type="InterPro" id="IPR011642">
    <property type="entry name" value="Gate_dom"/>
</dbReference>
<keyword evidence="4" id="KW-1185">Reference proteome</keyword>
<feature type="transmembrane region" description="Helical" evidence="1">
    <location>
        <begin position="400"/>
        <end position="421"/>
    </location>
</feature>
<dbReference type="eggNOG" id="COG3314">
    <property type="taxonomic scope" value="Bacteria"/>
</dbReference>